<dbReference type="GO" id="GO:0006366">
    <property type="term" value="P:transcription by RNA polymerase II"/>
    <property type="evidence" value="ECO:0007669"/>
    <property type="project" value="TreeGrafter"/>
</dbReference>
<dbReference type="RefSeq" id="XP_058334762.1">
    <property type="nucleotide sequence ID" value="XM_058471621.1"/>
</dbReference>
<dbReference type="SUPFAM" id="SSF53036">
    <property type="entry name" value="Eukaryotic RPB5 N-terminal domain"/>
    <property type="match status" value="1"/>
</dbReference>
<dbReference type="GO" id="GO:0005665">
    <property type="term" value="C:RNA polymerase II, core complex"/>
    <property type="evidence" value="ECO:0007669"/>
    <property type="project" value="TreeGrafter"/>
</dbReference>
<dbReference type="NCBIfam" id="NF007129">
    <property type="entry name" value="PRK09570.1"/>
    <property type="match status" value="1"/>
</dbReference>
<dbReference type="PANTHER" id="PTHR10535:SF0">
    <property type="entry name" value="DNA-DIRECTED RNA POLYMERASES I, II, AND III SUBUNIT RPABC1"/>
    <property type="match status" value="1"/>
</dbReference>
<dbReference type="GO" id="GO:0005666">
    <property type="term" value="C:RNA polymerase III complex"/>
    <property type="evidence" value="ECO:0007669"/>
    <property type="project" value="TreeGrafter"/>
</dbReference>
<evidence type="ECO:0000256" key="3">
    <source>
        <dbReference type="ARBA" id="ARBA00023163"/>
    </source>
</evidence>
<dbReference type="Gene3D" id="3.40.1340.10">
    <property type="entry name" value="RNA polymerase, Rpb5, N-terminal domain"/>
    <property type="match status" value="1"/>
</dbReference>
<reference evidence="8" key="2">
    <citation type="journal article" date="2023" name="IMA Fungus">
        <title>Comparative genomic study of the Penicillium genus elucidates a diverse pangenome and 15 lateral gene transfer events.</title>
        <authorList>
            <person name="Petersen C."/>
            <person name="Sorensen T."/>
            <person name="Nielsen M.R."/>
            <person name="Sondergaard T.E."/>
            <person name="Sorensen J.L."/>
            <person name="Fitzpatrick D.A."/>
            <person name="Frisvad J.C."/>
            <person name="Nielsen K.L."/>
        </authorList>
    </citation>
    <scope>NUCLEOTIDE SEQUENCE</scope>
    <source>
        <strain evidence="8">IBT 19713</strain>
    </source>
</reference>
<dbReference type="PIRSF" id="PIRSF000747">
    <property type="entry name" value="RPB5"/>
    <property type="match status" value="1"/>
</dbReference>
<dbReference type="InterPro" id="IPR036710">
    <property type="entry name" value="RNA_pol_Rpb5_N_sf"/>
</dbReference>
<dbReference type="GO" id="GO:0003677">
    <property type="term" value="F:DNA binding"/>
    <property type="evidence" value="ECO:0007669"/>
    <property type="project" value="InterPro"/>
</dbReference>
<comment type="subcellular location">
    <subcellularLocation>
        <location evidence="1">Nucleus</location>
    </subcellularLocation>
</comment>
<organism evidence="8 9">
    <name type="scientific">Penicillium chermesinum</name>
    <dbReference type="NCBI Taxonomy" id="63820"/>
    <lineage>
        <taxon>Eukaryota</taxon>
        <taxon>Fungi</taxon>
        <taxon>Dikarya</taxon>
        <taxon>Ascomycota</taxon>
        <taxon>Pezizomycotina</taxon>
        <taxon>Eurotiomycetes</taxon>
        <taxon>Eurotiomycetidae</taxon>
        <taxon>Eurotiales</taxon>
        <taxon>Aspergillaceae</taxon>
        <taxon>Penicillium</taxon>
    </lineage>
</organism>
<dbReference type="PROSITE" id="PS01110">
    <property type="entry name" value="RNA_POL_H_23KD"/>
    <property type="match status" value="1"/>
</dbReference>
<dbReference type="GeneID" id="83198924"/>
<evidence type="ECO:0000313" key="9">
    <source>
        <dbReference type="Proteomes" id="UP001150941"/>
    </source>
</evidence>
<dbReference type="InterPro" id="IPR035913">
    <property type="entry name" value="RPB5-like_sf"/>
</dbReference>
<dbReference type="GO" id="GO:0005736">
    <property type="term" value="C:RNA polymerase I complex"/>
    <property type="evidence" value="ECO:0007669"/>
    <property type="project" value="TreeGrafter"/>
</dbReference>
<keyword evidence="3" id="KW-0804">Transcription</keyword>
<dbReference type="Proteomes" id="UP001150941">
    <property type="component" value="Unassembled WGS sequence"/>
</dbReference>
<dbReference type="Pfam" id="PF01191">
    <property type="entry name" value="RNA_pol_Rpb5_C"/>
    <property type="match status" value="1"/>
</dbReference>
<evidence type="ECO:0000256" key="4">
    <source>
        <dbReference type="ARBA" id="ARBA00023242"/>
    </source>
</evidence>
<feature type="domain" description="RNA polymerase subunit H/Rpb5 C-terminal" evidence="6">
    <location>
        <begin position="174"/>
        <end position="246"/>
    </location>
</feature>
<sequence>MDGDITQHGNDAADKEVARLWRTWRTVHEMLADRGYEVSDDELTISLEKFRRDYADPLGFPEEPLANIYLFYSRARMKIVARPTELMKIKYTALPSKSNPDPQPDCGTIYVDFCADASGVGTKQVRAFNHTVDENNYHTGIFITQGNVSPSALRLLASIPGHICEHFQEQDLLVNITRHELVPKHVLLSPEEKAKLLERYRLKESQLPRMQITDPVAHYLGLRRGQVVKIIRRSETAGRYASYRWVI</sequence>
<evidence type="ECO:0000256" key="1">
    <source>
        <dbReference type="ARBA" id="ARBA00004123"/>
    </source>
</evidence>
<dbReference type="GO" id="GO:0006362">
    <property type="term" value="P:transcription elongation by RNA polymerase I"/>
    <property type="evidence" value="ECO:0007669"/>
    <property type="project" value="TreeGrafter"/>
</dbReference>
<reference evidence="8" key="1">
    <citation type="submission" date="2022-11" db="EMBL/GenBank/DDBJ databases">
        <authorList>
            <person name="Petersen C."/>
        </authorList>
    </citation>
    <scope>NUCLEOTIDE SEQUENCE</scope>
    <source>
        <strain evidence="8">IBT 19713</strain>
    </source>
</reference>
<evidence type="ECO:0000256" key="5">
    <source>
        <dbReference type="ARBA" id="ARBA00025765"/>
    </source>
</evidence>
<dbReference type="InterPro" id="IPR000783">
    <property type="entry name" value="RNA_pol_subH/Rpb5_C"/>
</dbReference>
<proteinExistence type="inferred from homology"/>
<name>A0A9W9TXF1_9EURO</name>
<dbReference type="GO" id="GO:0003899">
    <property type="term" value="F:DNA-directed RNA polymerase activity"/>
    <property type="evidence" value="ECO:0007669"/>
    <property type="project" value="InterPro"/>
</dbReference>
<dbReference type="EMBL" id="JAPQKS010000002">
    <property type="protein sequence ID" value="KAJ5247341.1"/>
    <property type="molecule type" value="Genomic_DNA"/>
</dbReference>
<dbReference type="OrthoDB" id="248779at2759"/>
<accession>A0A9W9TXF1</accession>
<dbReference type="GO" id="GO:0042797">
    <property type="term" value="P:tRNA transcription by RNA polymerase III"/>
    <property type="evidence" value="ECO:0007669"/>
    <property type="project" value="TreeGrafter"/>
</dbReference>
<protein>
    <recommendedName>
        <fullName evidence="2">DNA-directed RNA polymerases I, II, and III subunit RPABC1</fullName>
    </recommendedName>
</protein>
<feature type="domain" description="RNA polymerase Rpb5 N-terminal" evidence="7">
    <location>
        <begin position="14"/>
        <end position="131"/>
    </location>
</feature>
<keyword evidence="4" id="KW-0539">Nucleus</keyword>
<evidence type="ECO:0000256" key="2">
    <source>
        <dbReference type="ARBA" id="ARBA00020809"/>
    </source>
</evidence>
<dbReference type="Gene3D" id="3.90.940.20">
    <property type="entry name" value="RPB5-like RNA polymerase subunit"/>
    <property type="match status" value="1"/>
</dbReference>
<keyword evidence="8" id="KW-0240">DNA-directed RNA polymerase</keyword>
<dbReference type="InterPro" id="IPR020608">
    <property type="entry name" value="RNA_pol_subH/Rpb5_CS"/>
</dbReference>
<dbReference type="Pfam" id="PF03871">
    <property type="entry name" value="RNA_pol_Rpb5_N"/>
    <property type="match status" value="1"/>
</dbReference>
<dbReference type="HAMAP" id="MF_00025">
    <property type="entry name" value="RNApol_Rpo5_RPB5"/>
    <property type="match status" value="1"/>
</dbReference>
<dbReference type="PANTHER" id="PTHR10535">
    <property type="entry name" value="DNA-DIRECTED RNA POLYMERASES I, II, AND III SUBUNIT RPABC1"/>
    <property type="match status" value="1"/>
</dbReference>
<dbReference type="AlphaFoldDB" id="A0A9W9TXF1"/>
<evidence type="ECO:0000259" key="6">
    <source>
        <dbReference type="Pfam" id="PF01191"/>
    </source>
</evidence>
<dbReference type="InterPro" id="IPR014381">
    <property type="entry name" value="Arch_Rpo5/euc_Rpb5"/>
</dbReference>
<dbReference type="FunFam" id="3.90.940.20:FF:000001">
    <property type="entry name" value="DNA-directed RNA polymerases I, II, and III subunit RPABC1"/>
    <property type="match status" value="1"/>
</dbReference>
<dbReference type="InterPro" id="IPR005571">
    <property type="entry name" value="RNA_pol_Rpb5_N"/>
</dbReference>
<evidence type="ECO:0000313" key="8">
    <source>
        <dbReference type="EMBL" id="KAJ5247341.1"/>
    </source>
</evidence>
<comment type="similarity">
    <text evidence="5">Belongs to the archaeal Rpo5/eukaryotic RPB5 RNA polymerase subunit family.</text>
</comment>
<evidence type="ECO:0000259" key="7">
    <source>
        <dbReference type="Pfam" id="PF03871"/>
    </source>
</evidence>
<comment type="caution">
    <text evidence="8">The sequence shown here is derived from an EMBL/GenBank/DDBJ whole genome shotgun (WGS) entry which is preliminary data.</text>
</comment>
<gene>
    <name evidence="8" type="ORF">N7468_002324</name>
</gene>
<dbReference type="SUPFAM" id="SSF55287">
    <property type="entry name" value="RPB5-like RNA polymerase subunit"/>
    <property type="match status" value="1"/>
</dbReference>
<keyword evidence="9" id="KW-1185">Reference proteome</keyword>